<evidence type="ECO:0000259" key="1">
    <source>
        <dbReference type="Pfam" id="PF01551"/>
    </source>
</evidence>
<dbReference type="Proteomes" id="UP000545876">
    <property type="component" value="Unassembled WGS sequence"/>
</dbReference>
<name>A0A847D0U5_9BACT</name>
<dbReference type="InterPro" id="IPR050570">
    <property type="entry name" value="Cell_wall_metabolism_enzyme"/>
</dbReference>
<protein>
    <submittedName>
        <fullName evidence="2">M23 family metallopeptidase</fullName>
    </submittedName>
</protein>
<organism evidence="2 3">
    <name type="scientific">Candidatus Dojkabacteria bacterium</name>
    <dbReference type="NCBI Taxonomy" id="2099670"/>
    <lineage>
        <taxon>Bacteria</taxon>
        <taxon>Candidatus Dojkabacteria</taxon>
    </lineage>
</organism>
<dbReference type="AlphaFoldDB" id="A0A847D0U5"/>
<dbReference type="EMBL" id="JAAZBX010000010">
    <property type="protein sequence ID" value="NLD25545.1"/>
    <property type="molecule type" value="Genomic_DNA"/>
</dbReference>
<reference evidence="2 3" key="1">
    <citation type="journal article" date="2020" name="Biotechnol. Biofuels">
        <title>New insights from the biogas microbiome by comprehensive genome-resolved metagenomics of nearly 1600 species originating from multiple anaerobic digesters.</title>
        <authorList>
            <person name="Campanaro S."/>
            <person name="Treu L."/>
            <person name="Rodriguez-R L.M."/>
            <person name="Kovalovszki A."/>
            <person name="Ziels R.M."/>
            <person name="Maus I."/>
            <person name="Zhu X."/>
            <person name="Kougias P.G."/>
            <person name="Basile A."/>
            <person name="Luo G."/>
            <person name="Schluter A."/>
            <person name="Konstantinidis K.T."/>
            <person name="Angelidaki I."/>
        </authorList>
    </citation>
    <scope>NUCLEOTIDE SEQUENCE [LARGE SCALE GENOMIC DNA]</scope>
    <source>
        <strain evidence="2">AS06rmzACSIP_65</strain>
    </source>
</reference>
<evidence type="ECO:0000313" key="2">
    <source>
        <dbReference type="EMBL" id="NLD25545.1"/>
    </source>
</evidence>
<dbReference type="CDD" id="cd12797">
    <property type="entry name" value="M23_peptidase"/>
    <property type="match status" value="1"/>
</dbReference>
<proteinExistence type="predicted"/>
<dbReference type="InterPro" id="IPR016047">
    <property type="entry name" value="M23ase_b-sheet_dom"/>
</dbReference>
<feature type="domain" description="M23ase beta-sheet core" evidence="1">
    <location>
        <begin position="415"/>
        <end position="521"/>
    </location>
</feature>
<comment type="caution">
    <text evidence="2">The sequence shown here is derived from an EMBL/GenBank/DDBJ whole genome shotgun (WGS) entry which is preliminary data.</text>
</comment>
<dbReference type="Pfam" id="PF01551">
    <property type="entry name" value="Peptidase_M23"/>
    <property type="match status" value="1"/>
</dbReference>
<dbReference type="SUPFAM" id="SSF51261">
    <property type="entry name" value="Duplicated hybrid motif"/>
    <property type="match status" value="1"/>
</dbReference>
<dbReference type="InterPro" id="IPR011055">
    <property type="entry name" value="Dup_hybrid_motif"/>
</dbReference>
<gene>
    <name evidence="2" type="ORF">GX656_02795</name>
</gene>
<evidence type="ECO:0000313" key="3">
    <source>
        <dbReference type="Proteomes" id="UP000545876"/>
    </source>
</evidence>
<dbReference type="PANTHER" id="PTHR21666">
    <property type="entry name" value="PEPTIDASE-RELATED"/>
    <property type="match status" value="1"/>
</dbReference>
<dbReference type="Gene3D" id="2.70.70.10">
    <property type="entry name" value="Glucose Permease (Domain IIA)"/>
    <property type="match status" value="1"/>
</dbReference>
<dbReference type="GO" id="GO:0004222">
    <property type="term" value="F:metalloendopeptidase activity"/>
    <property type="evidence" value="ECO:0007669"/>
    <property type="project" value="TreeGrafter"/>
</dbReference>
<sequence>MKRFFIFTLLLSFVSLALLSFPIFQTKGEEEVYPGINEEDAGKFSDFEILSPKYGDVFSFEEDIDIQWKNKDTQKEYVYYVYIYFLEGQFHMGSTFTLTQDDGATIRPIEKGVVALQVYLFDKEFFWTEQRSEHTYVSEILVLGIGMDIPEYWYKRFYKEKEIEEPAPAEIPKEIVEEIEEEKQIVVKPKDAEAKKVNIPSVKVVNEPDTYDWNFPQQQDVKGAGRKSTKCRYKYIQKYNQATKIECTIPDLENLSSEIVQKETVRDILVKGNIFRDMEIVVDVYVCESSIFKPKTWFGCEEEYLETKYLNIHPYIHMNILLDDKTYYPLAYYLNVNDFTLLSQITKVNEVKKVQLDYSSFFRIQEYNIFENFKKTYDVPILEQDKNELSKPFSFPFQSAVGVSQWHGYTQYQKPHTGIDFSVAKKETLAIGSGLVVGKGWDSYYGKCLSGGNYLTVKQDNGMHTVYFHLDESFVNVGENVKKNQVIARTGNSGFWNCQPLAYHLHFELRTKRLQSTHVNPVEYIDQDWSKVLTVGYKQNPGRLSGDNPHPGS</sequence>
<dbReference type="PANTHER" id="PTHR21666:SF270">
    <property type="entry name" value="MUREIN HYDROLASE ACTIVATOR ENVC"/>
    <property type="match status" value="1"/>
</dbReference>
<accession>A0A847D0U5</accession>